<dbReference type="RefSeq" id="WP_044294070.1">
    <property type="nucleotide sequence ID" value="NZ_JTGN01000003.1"/>
</dbReference>
<dbReference type="Pfam" id="PF02811">
    <property type="entry name" value="PHP"/>
    <property type="match status" value="1"/>
</dbReference>
<dbReference type="AlphaFoldDB" id="A0A4U8QD37"/>
<dbReference type="GO" id="GO:0035312">
    <property type="term" value="F:5'-3' DNA exonuclease activity"/>
    <property type="evidence" value="ECO:0007669"/>
    <property type="project" value="TreeGrafter"/>
</dbReference>
<name>A0A4U8QD37_9FIRM</name>
<keyword evidence="3" id="KW-1185">Reference proteome</keyword>
<gene>
    <name evidence="2" type="ORF">DSM106044_00128</name>
</gene>
<evidence type="ECO:0000313" key="2">
    <source>
        <dbReference type="EMBL" id="TLD02971.1"/>
    </source>
</evidence>
<reference evidence="2 3" key="1">
    <citation type="journal article" date="2019" name="Anaerobe">
        <title>Detection of Robinsoniella peoriensis in multiple bone samples of a trauma patient.</title>
        <authorList>
            <person name="Schrottner P."/>
            <person name="Hartwich K."/>
            <person name="Bunk B."/>
            <person name="Schober I."/>
            <person name="Helbig S."/>
            <person name="Rudolph W.W."/>
            <person name="Gunzer F."/>
        </authorList>
    </citation>
    <scope>NUCLEOTIDE SEQUENCE [LARGE SCALE GENOMIC DNA]</scope>
    <source>
        <strain evidence="2 3">DSM 106044</strain>
    </source>
</reference>
<dbReference type="SMART" id="SM00481">
    <property type="entry name" value="POLIIIAc"/>
    <property type="match status" value="1"/>
</dbReference>
<evidence type="ECO:0000259" key="1">
    <source>
        <dbReference type="SMART" id="SM00481"/>
    </source>
</evidence>
<dbReference type="InterPro" id="IPR003141">
    <property type="entry name" value="Pol/His_phosphatase_N"/>
</dbReference>
<dbReference type="Gene3D" id="1.10.150.650">
    <property type="match status" value="1"/>
</dbReference>
<dbReference type="GO" id="GO:0004534">
    <property type="term" value="F:5'-3' RNA exonuclease activity"/>
    <property type="evidence" value="ECO:0007669"/>
    <property type="project" value="TreeGrafter"/>
</dbReference>
<dbReference type="EMBL" id="QGQD01000002">
    <property type="protein sequence ID" value="TLD02971.1"/>
    <property type="molecule type" value="Genomic_DNA"/>
</dbReference>
<dbReference type="STRING" id="180332.GCA_000797495_01269"/>
<organism evidence="2 3">
    <name type="scientific">Robinsoniella peoriensis</name>
    <dbReference type="NCBI Taxonomy" id="180332"/>
    <lineage>
        <taxon>Bacteria</taxon>
        <taxon>Bacillati</taxon>
        <taxon>Bacillota</taxon>
        <taxon>Clostridia</taxon>
        <taxon>Lachnospirales</taxon>
        <taxon>Lachnospiraceae</taxon>
        <taxon>Robinsoniella</taxon>
    </lineage>
</organism>
<dbReference type="InterPro" id="IPR016195">
    <property type="entry name" value="Pol/histidinol_Pase-like"/>
</dbReference>
<protein>
    <submittedName>
        <fullName evidence="2">DNA polymerase III PolC</fullName>
    </submittedName>
</protein>
<evidence type="ECO:0000313" key="3">
    <source>
        <dbReference type="Proteomes" id="UP000306509"/>
    </source>
</evidence>
<dbReference type="Proteomes" id="UP000306509">
    <property type="component" value="Unassembled WGS sequence"/>
</dbReference>
<dbReference type="PANTHER" id="PTHR42924:SF3">
    <property type="entry name" value="POLYMERASE_HISTIDINOL PHOSPHATASE N-TERMINAL DOMAIN-CONTAINING PROTEIN"/>
    <property type="match status" value="1"/>
</dbReference>
<dbReference type="CDD" id="cd07438">
    <property type="entry name" value="PHP_HisPPase_AMP"/>
    <property type="match status" value="1"/>
</dbReference>
<dbReference type="InterPro" id="IPR004013">
    <property type="entry name" value="PHP_dom"/>
</dbReference>
<proteinExistence type="predicted"/>
<accession>A0A4U8QD37</accession>
<dbReference type="Gene3D" id="3.20.20.140">
    <property type="entry name" value="Metal-dependent hydrolases"/>
    <property type="match status" value="1"/>
</dbReference>
<sequence length="296" mass="33108">MAKIDLHIHSSCSDDGEFSIPEIMDLCKQSQIKYMSITDHNTVRGIPEALALAGQMGIHVISGVELDCAYKGRNFHLLGYHFDYTKPVFSEIEKGILKQEQNAAEQKIALIRNETGIPLHTEEVLQASGDGVVTGELIAEILLTKEDAKNYKVLSSYLPGGRRCDNPYVNFYWDYFSQGKPAYVPIEYISMEEGIALIHEAGGIAVLAHPGQNLQGDYAFLQQIMKTDIDGIEAYSSYHCRMEITYFNEIAQENGLLITCGSDFHGKTKPSIRLNGHGADENISDIIRQRMMEIRL</sequence>
<dbReference type="PANTHER" id="PTHR42924">
    <property type="entry name" value="EXONUCLEASE"/>
    <property type="match status" value="1"/>
</dbReference>
<feature type="domain" description="Polymerase/histidinol phosphatase N-terminal" evidence="1">
    <location>
        <begin position="4"/>
        <end position="70"/>
    </location>
</feature>
<comment type="caution">
    <text evidence="2">The sequence shown here is derived from an EMBL/GenBank/DDBJ whole genome shotgun (WGS) entry which is preliminary data.</text>
</comment>
<dbReference type="SUPFAM" id="SSF89550">
    <property type="entry name" value="PHP domain-like"/>
    <property type="match status" value="1"/>
</dbReference>
<dbReference type="InterPro" id="IPR052018">
    <property type="entry name" value="PHP_domain"/>
</dbReference>